<dbReference type="PANTHER" id="PTHR21666:SF270">
    <property type="entry name" value="MUREIN HYDROLASE ACTIVATOR ENVC"/>
    <property type="match status" value="1"/>
</dbReference>
<feature type="region of interest" description="Disordered" evidence="1">
    <location>
        <begin position="1"/>
        <end position="56"/>
    </location>
</feature>
<feature type="domain" description="M23ase beta-sheet core" evidence="2">
    <location>
        <begin position="490"/>
        <end position="583"/>
    </location>
</feature>
<comment type="caution">
    <text evidence="3">The sequence shown here is derived from an EMBL/GenBank/DDBJ whole genome shotgun (WGS) entry which is preliminary data.</text>
</comment>
<feature type="compositionally biased region" description="Basic and acidic residues" evidence="1">
    <location>
        <begin position="302"/>
        <end position="314"/>
    </location>
</feature>
<dbReference type="Gene3D" id="2.70.70.10">
    <property type="entry name" value="Glucose Permease (Domain IIA)"/>
    <property type="match status" value="1"/>
</dbReference>
<organism evidence="3 4">
    <name type="scientific">Streptomyces chumphonensis</name>
    <dbReference type="NCBI Taxonomy" id="1214925"/>
    <lineage>
        <taxon>Bacteria</taxon>
        <taxon>Bacillati</taxon>
        <taxon>Actinomycetota</taxon>
        <taxon>Actinomycetes</taxon>
        <taxon>Kitasatosporales</taxon>
        <taxon>Streptomycetaceae</taxon>
        <taxon>Streptomyces</taxon>
    </lineage>
</organism>
<dbReference type="InterPro" id="IPR011055">
    <property type="entry name" value="Dup_hybrid_motif"/>
</dbReference>
<evidence type="ECO:0000313" key="3">
    <source>
        <dbReference type="EMBL" id="MBD3932362.1"/>
    </source>
</evidence>
<feature type="region of interest" description="Disordered" evidence="1">
    <location>
        <begin position="92"/>
        <end position="148"/>
    </location>
</feature>
<dbReference type="AlphaFoldDB" id="A0A927F103"/>
<dbReference type="PANTHER" id="PTHR21666">
    <property type="entry name" value="PEPTIDASE-RELATED"/>
    <property type="match status" value="1"/>
</dbReference>
<feature type="compositionally biased region" description="Basic residues" evidence="1">
    <location>
        <begin position="349"/>
        <end position="360"/>
    </location>
</feature>
<proteinExistence type="predicted"/>
<reference evidence="3" key="1">
    <citation type="submission" date="2020-09" db="EMBL/GenBank/DDBJ databases">
        <title>Secondary metabolite and genome analysis of marine Streptomyces chumphonensis KK1-2T.</title>
        <authorList>
            <person name="Phongsopitanun W."/>
            <person name="Kanchanasin P."/>
            <person name="Pittayakhajonwut P."/>
            <person name="Suwanborirux K."/>
            <person name="Tanasupawat S."/>
        </authorList>
    </citation>
    <scope>NUCLEOTIDE SEQUENCE</scope>
    <source>
        <strain evidence="3">KK1-2</strain>
    </source>
</reference>
<dbReference type="InterPro" id="IPR016047">
    <property type="entry name" value="M23ase_b-sheet_dom"/>
</dbReference>
<sequence length="595" mass="61482">MPAVRPLKTCGRLSASRGDGYSRRTALAAPVSEAKEKLVNDRPPSGLTTPAGSGFSGYAGYEDPYGQAAAHGYAVTDADHGYTGTGYGDDDPLFGALPDDGRHAAHGTAEAQPAAPGYDGSPIQQTPFTSSPFTTPDHDAPSYTSSYDGASYGNPTYDGSAYGDTAYGMTEYGTGTYGAGVDLTTLHPSDQDSNAFSPAAGYETGGFSTDPYGAGTAYDPLTAESWTAESWPAVENPLSAIPTQPDHGWADSSEAWDTGAHAVDGPQSHEAPEGPPVDADAHAHAHAQDDPYGTDLAGHPEAPGRAEDDTRDDLPPVSEADDAWPEPEDAGATPTSAPPSAGAVPAARGGRRRRAAKPKRSALLTVAVPSVAVMGVAGIAAASVGGGVAESAEDTPAQAAPDADTVKPAAVNNKLDTQLAGLSADVRDFGDRASRTQERIDLKARQEAERERKAAEAAKREAMRPKFALPVDQRGLSAYYGQAGINWMSVHTGIDFPVGYGTPVKAATDGTVTTRWDIAYGNMMVVTAADGTETWYCHLSSTRIRSGQVKAGDTIGYAGSSGNSTGPHLHFEVRPGGGSAVDPVAWFRGKGLDPT</sequence>
<feature type="compositionally biased region" description="Low complexity" evidence="1">
    <location>
        <begin position="126"/>
        <end position="135"/>
    </location>
</feature>
<dbReference type="CDD" id="cd12797">
    <property type="entry name" value="M23_peptidase"/>
    <property type="match status" value="1"/>
</dbReference>
<feature type="region of interest" description="Disordered" evidence="1">
    <location>
        <begin position="258"/>
        <end position="360"/>
    </location>
</feature>
<feature type="compositionally biased region" description="Low complexity" evidence="1">
    <location>
        <begin position="330"/>
        <end position="348"/>
    </location>
</feature>
<dbReference type="GO" id="GO:0004222">
    <property type="term" value="F:metalloendopeptidase activity"/>
    <property type="evidence" value="ECO:0007669"/>
    <property type="project" value="TreeGrafter"/>
</dbReference>
<accession>A0A927F103</accession>
<dbReference type="InterPro" id="IPR050570">
    <property type="entry name" value="Cell_wall_metabolism_enzyme"/>
</dbReference>
<gene>
    <name evidence="3" type="ORF">IF129_12465</name>
</gene>
<dbReference type="Pfam" id="PF01551">
    <property type="entry name" value="Peptidase_M23"/>
    <property type="match status" value="1"/>
</dbReference>
<name>A0A927F103_9ACTN</name>
<feature type="compositionally biased region" description="Basic and acidic residues" evidence="1">
    <location>
        <begin position="279"/>
        <end position="289"/>
    </location>
</feature>
<evidence type="ECO:0000256" key="1">
    <source>
        <dbReference type="SAM" id="MobiDB-lite"/>
    </source>
</evidence>
<feature type="compositionally biased region" description="Acidic residues" evidence="1">
    <location>
        <begin position="319"/>
        <end position="329"/>
    </location>
</feature>
<keyword evidence="4" id="KW-1185">Reference proteome</keyword>
<dbReference type="Proteomes" id="UP000632289">
    <property type="component" value="Unassembled WGS sequence"/>
</dbReference>
<evidence type="ECO:0000313" key="4">
    <source>
        <dbReference type="Proteomes" id="UP000632289"/>
    </source>
</evidence>
<evidence type="ECO:0000259" key="2">
    <source>
        <dbReference type="Pfam" id="PF01551"/>
    </source>
</evidence>
<dbReference type="SUPFAM" id="SSF51261">
    <property type="entry name" value="Duplicated hybrid motif"/>
    <property type="match status" value="1"/>
</dbReference>
<dbReference type="EMBL" id="JACXYU010000005">
    <property type="protein sequence ID" value="MBD3932362.1"/>
    <property type="molecule type" value="Genomic_DNA"/>
</dbReference>
<protein>
    <submittedName>
        <fullName evidence="3">Peptidoglycan DD-metalloendopeptidase family protein</fullName>
    </submittedName>
</protein>
<dbReference type="FunFam" id="2.70.70.10:FF:000013">
    <property type="entry name" value="Peptidase family M23"/>
    <property type="match status" value="1"/>
</dbReference>